<organism evidence="2 3">
    <name type="scientific">Deinococcus carri</name>
    <dbReference type="NCBI Taxonomy" id="1211323"/>
    <lineage>
        <taxon>Bacteria</taxon>
        <taxon>Thermotogati</taxon>
        <taxon>Deinococcota</taxon>
        <taxon>Deinococci</taxon>
        <taxon>Deinococcales</taxon>
        <taxon>Deinococcaceae</taxon>
        <taxon>Deinococcus</taxon>
    </lineage>
</organism>
<accession>A0ABP9W7N2</accession>
<name>A0ABP9W7N2_9DEIO</name>
<sequence length="79" mass="8200">MDRAANTLLGPARVGGLVGLVALLLGTYAGVQKVTGEWTLPLLALPFSLALGSFLGVGSFDGRRRARALLARAVALKRP</sequence>
<reference evidence="2 3" key="1">
    <citation type="submission" date="2024-02" db="EMBL/GenBank/DDBJ databases">
        <title>Deinococcus carri NBRC 110142.</title>
        <authorList>
            <person name="Ichikawa N."/>
            <person name="Katano-Makiyama Y."/>
            <person name="Hidaka K."/>
        </authorList>
    </citation>
    <scope>NUCLEOTIDE SEQUENCE [LARGE SCALE GENOMIC DNA]</scope>
    <source>
        <strain evidence="2 3">NBRC 110142</strain>
    </source>
</reference>
<dbReference type="Proteomes" id="UP001401887">
    <property type="component" value="Unassembled WGS sequence"/>
</dbReference>
<evidence type="ECO:0000256" key="1">
    <source>
        <dbReference type="SAM" id="Phobius"/>
    </source>
</evidence>
<proteinExistence type="predicted"/>
<keyword evidence="1" id="KW-1133">Transmembrane helix</keyword>
<gene>
    <name evidence="2" type="ORF">Dcar01_01857</name>
</gene>
<dbReference type="EMBL" id="BAABRP010000005">
    <property type="protein sequence ID" value="GAA5513131.1"/>
    <property type="molecule type" value="Genomic_DNA"/>
</dbReference>
<keyword evidence="3" id="KW-1185">Reference proteome</keyword>
<evidence type="ECO:0000313" key="3">
    <source>
        <dbReference type="Proteomes" id="UP001401887"/>
    </source>
</evidence>
<protein>
    <submittedName>
        <fullName evidence="2">Uncharacterized protein</fullName>
    </submittedName>
</protein>
<feature type="transmembrane region" description="Helical" evidence="1">
    <location>
        <begin position="39"/>
        <end position="60"/>
    </location>
</feature>
<comment type="caution">
    <text evidence="2">The sequence shown here is derived from an EMBL/GenBank/DDBJ whole genome shotgun (WGS) entry which is preliminary data.</text>
</comment>
<keyword evidence="1" id="KW-0472">Membrane</keyword>
<keyword evidence="1" id="KW-0812">Transmembrane</keyword>
<evidence type="ECO:0000313" key="2">
    <source>
        <dbReference type="EMBL" id="GAA5513131.1"/>
    </source>
</evidence>
<dbReference type="RefSeq" id="WP_345464275.1">
    <property type="nucleotide sequence ID" value="NZ_BAABRP010000005.1"/>
</dbReference>